<dbReference type="EMBL" id="BPLR01012374">
    <property type="protein sequence ID" value="GIY53524.1"/>
    <property type="molecule type" value="Genomic_DNA"/>
</dbReference>
<accession>A0AAV4U6T4</accession>
<keyword evidence="3" id="KW-1185">Reference proteome</keyword>
<feature type="region of interest" description="Disordered" evidence="1">
    <location>
        <begin position="58"/>
        <end position="80"/>
    </location>
</feature>
<feature type="compositionally biased region" description="Polar residues" evidence="1">
    <location>
        <begin position="63"/>
        <end position="80"/>
    </location>
</feature>
<gene>
    <name evidence="2" type="ORF">CEXT_584501</name>
</gene>
<evidence type="ECO:0000256" key="1">
    <source>
        <dbReference type="SAM" id="MobiDB-lite"/>
    </source>
</evidence>
<sequence length="80" mass="8921">MMPQELQINLLLSPQISLTNDIKSTTKREEGGNITKCSTESSVHFSFEVPFRYGADNPPYHHSSVSDGALPTTSAYDRFE</sequence>
<reference evidence="2 3" key="1">
    <citation type="submission" date="2021-06" db="EMBL/GenBank/DDBJ databases">
        <title>Caerostris extrusa draft genome.</title>
        <authorList>
            <person name="Kono N."/>
            <person name="Arakawa K."/>
        </authorList>
    </citation>
    <scope>NUCLEOTIDE SEQUENCE [LARGE SCALE GENOMIC DNA]</scope>
</reference>
<comment type="caution">
    <text evidence="2">The sequence shown here is derived from an EMBL/GenBank/DDBJ whole genome shotgun (WGS) entry which is preliminary data.</text>
</comment>
<dbReference type="Proteomes" id="UP001054945">
    <property type="component" value="Unassembled WGS sequence"/>
</dbReference>
<organism evidence="2 3">
    <name type="scientific">Caerostris extrusa</name>
    <name type="common">Bark spider</name>
    <name type="synonym">Caerostris bankana</name>
    <dbReference type="NCBI Taxonomy" id="172846"/>
    <lineage>
        <taxon>Eukaryota</taxon>
        <taxon>Metazoa</taxon>
        <taxon>Ecdysozoa</taxon>
        <taxon>Arthropoda</taxon>
        <taxon>Chelicerata</taxon>
        <taxon>Arachnida</taxon>
        <taxon>Araneae</taxon>
        <taxon>Araneomorphae</taxon>
        <taxon>Entelegynae</taxon>
        <taxon>Araneoidea</taxon>
        <taxon>Araneidae</taxon>
        <taxon>Caerostris</taxon>
    </lineage>
</organism>
<protein>
    <submittedName>
        <fullName evidence="2">Uncharacterized protein</fullName>
    </submittedName>
</protein>
<evidence type="ECO:0000313" key="3">
    <source>
        <dbReference type="Proteomes" id="UP001054945"/>
    </source>
</evidence>
<evidence type="ECO:0000313" key="2">
    <source>
        <dbReference type="EMBL" id="GIY53524.1"/>
    </source>
</evidence>
<proteinExistence type="predicted"/>
<dbReference type="AlphaFoldDB" id="A0AAV4U6T4"/>
<name>A0AAV4U6T4_CAEEX</name>